<proteinExistence type="predicted"/>
<evidence type="ECO:0000259" key="3">
    <source>
        <dbReference type="PROSITE" id="PS51272"/>
    </source>
</evidence>
<evidence type="ECO:0000256" key="2">
    <source>
        <dbReference type="SAM" id="SignalP"/>
    </source>
</evidence>
<name>A0ABP9WFK6_9MICO</name>
<dbReference type="InterPro" id="IPR029052">
    <property type="entry name" value="Metallo-depent_PP-like"/>
</dbReference>
<dbReference type="Pfam" id="PF00395">
    <property type="entry name" value="SLH"/>
    <property type="match status" value="2"/>
</dbReference>
<dbReference type="SUPFAM" id="SSF56300">
    <property type="entry name" value="Metallo-dependent phosphatases"/>
    <property type="match status" value="1"/>
</dbReference>
<feature type="domain" description="SLH" evidence="3">
    <location>
        <begin position="795"/>
        <end position="852"/>
    </location>
</feature>
<dbReference type="PANTHER" id="PTHR11575:SF24">
    <property type="entry name" value="5'-NUCLEOTIDASE"/>
    <property type="match status" value="1"/>
</dbReference>
<dbReference type="InterPro" id="IPR001119">
    <property type="entry name" value="SLH_dom"/>
</dbReference>
<dbReference type="SUPFAM" id="SSF55816">
    <property type="entry name" value="5'-nucleotidase (syn. UDP-sugar hydrolase), C-terminal domain"/>
    <property type="match status" value="1"/>
</dbReference>
<dbReference type="InterPro" id="IPR004843">
    <property type="entry name" value="Calcineurin-like_PHP"/>
</dbReference>
<dbReference type="PRINTS" id="PR01607">
    <property type="entry name" value="APYRASEFAMLY"/>
</dbReference>
<accession>A0ABP9WFK6</accession>
<dbReference type="InterPro" id="IPR006179">
    <property type="entry name" value="5_nucleotidase/apyrase"/>
</dbReference>
<evidence type="ECO:0000313" key="5">
    <source>
        <dbReference type="Proteomes" id="UP001426770"/>
    </source>
</evidence>
<organism evidence="4 5">
    <name type="scientific">Demequina sediminis</name>
    <dbReference type="NCBI Taxonomy" id="1930058"/>
    <lineage>
        <taxon>Bacteria</taxon>
        <taxon>Bacillati</taxon>
        <taxon>Actinomycetota</taxon>
        <taxon>Actinomycetes</taxon>
        <taxon>Micrococcales</taxon>
        <taxon>Demequinaceae</taxon>
        <taxon>Demequina</taxon>
    </lineage>
</organism>
<dbReference type="Proteomes" id="UP001426770">
    <property type="component" value="Unassembled WGS sequence"/>
</dbReference>
<evidence type="ECO:0000313" key="4">
    <source>
        <dbReference type="EMBL" id="GAA5518588.1"/>
    </source>
</evidence>
<dbReference type="PANTHER" id="PTHR11575">
    <property type="entry name" value="5'-NUCLEOTIDASE-RELATED"/>
    <property type="match status" value="1"/>
</dbReference>
<dbReference type="InterPro" id="IPR008334">
    <property type="entry name" value="5'-Nucleotdase_C"/>
</dbReference>
<comment type="caution">
    <text evidence="4">The sequence shown here is derived from an EMBL/GenBank/DDBJ whole genome shotgun (WGS) entry which is preliminary data.</text>
</comment>
<evidence type="ECO:0000256" key="1">
    <source>
        <dbReference type="ARBA" id="ARBA00022729"/>
    </source>
</evidence>
<dbReference type="EMBL" id="BAABRR010000004">
    <property type="protein sequence ID" value="GAA5518588.1"/>
    <property type="molecule type" value="Genomic_DNA"/>
</dbReference>
<gene>
    <name evidence="4" type="ORF">Lsed01_01018</name>
</gene>
<sequence>MNRPASRALAMGAAGAVGLMATALAVPAQAAEEPATTEVQILGINDFHGRILPDSFGEAAGAASLATAIADLEEDYANSVFVAAGDLIGASTFESFIAKDKPTIDALNAAGLDVSAVGNHEFDGGYDDLISRVMAPFDAETNPLGGAEWKYLGANVRLVGSGDPALPETWIQDFGDVEVGFVGVVTDETPSLVSPDGVANLTFEEEAVAANRSAADLEEAGADLIVLLVHEGAPTTAYADAVDTSNDFGAMLAELDPSIDAVVSGHTHLAYDHRVPVAEWITEGRAVTERPVVSSGQYGMNVNRLVFEVDDVTGDVVGLSTEIVDLWVGGAAVYPQDPEVAQMVADATAEADILGAEVLGELEMPLYRARTASGATGSTRGAESTLGNAIAEVQRWATAGNGAEIAFMNPGGLRGDMLGVANGTGDYPSDVTYKQAAGAQPFANTLVTMTLTGVQLAEVLEEQWQPAGSSRPFLRLGTSEGFGYTYDPTGRTITQMWVGEDFIEPTDTVTVAVNSFLAAGGDNFTTFAEGTDRADSGRVDLNAMVDYLAENGSLGTDYAQHAIGVSGDLTPYEGGMVDLDLSSLAMTGPGDLVDSTVTVTLQGEELGTFPVDNALPTDTFDEHGKATLAFELPAGVTGEQILVVEGDTTGTIFPIVIDIVEFGDISTDPASPEYSEHAESIQWLARENISQGWTLPDGTVEFRPLALAGRDALAAFIYRLAGEPEFEPPAEPTFSDVTPESTEFYTEIEWLAAQGITTGYPDGTFRPTAKISRDAVAAFLYRLAGEPEFEPPAEPTFSDVTPETSAYYVEIEWLASEGITQGWSDGTFRATAKIKRDAIAAFLYRFAEGWIA</sequence>
<feature type="domain" description="SLH" evidence="3">
    <location>
        <begin position="664"/>
        <end position="730"/>
    </location>
</feature>
<dbReference type="InterPro" id="IPR036907">
    <property type="entry name" value="5'-Nucleotdase_C_sf"/>
</dbReference>
<reference evidence="4 5" key="1">
    <citation type="submission" date="2024-02" db="EMBL/GenBank/DDBJ databases">
        <title>Lysinimicrobium sediminis NBRC 112286.</title>
        <authorList>
            <person name="Ichikawa N."/>
            <person name="Katano-Makiyama Y."/>
            <person name="Hidaka K."/>
        </authorList>
    </citation>
    <scope>NUCLEOTIDE SEQUENCE [LARGE SCALE GENOMIC DNA]</scope>
    <source>
        <strain evidence="4 5">NBRC 112286</strain>
    </source>
</reference>
<feature type="domain" description="SLH" evidence="3">
    <location>
        <begin position="731"/>
        <end position="794"/>
    </location>
</feature>
<dbReference type="Gene3D" id="3.60.21.10">
    <property type="match status" value="1"/>
</dbReference>
<keyword evidence="1 2" id="KW-0732">Signal</keyword>
<feature type="signal peptide" evidence="2">
    <location>
        <begin position="1"/>
        <end position="30"/>
    </location>
</feature>
<feature type="chain" id="PRO_5045117762" description="SLH domain-containing protein" evidence="2">
    <location>
        <begin position="31"/>
        <end position="852"/>
    </location>
</feature>
<dbReference type="PROSITE" id="PS51272">
    <property type="entry name" value="SLH"/>
    <property type="match status" value="3"/>
</dbReference>
<dbReference type="Pfam" id="PF00149">
    <property type="entry name" value="Metallophos"/>
    <property type="match status" value="1"/>
</dbReference>
<dbReference type="Gene3D" id="3.90.780.10">
    <property type="entry name" value="5'-Nucleotidase, C-terminal domain"/>
    <property type="match status" value="1"/>
</dbReference>
<protein>
    <recommendedName>
        <fullName evidence="3">SLH domain-containing protein</fullName>
    </recommendedName>
</protein>
<dbReference type="Pfam" id="PF02872">
    <property type="entry name" value="5_nucleotid_C"/>
    <property type="match status" value="1"/>
</dbReference>
<keyword evidence="5" id="KW-1185">Reference proteome</keyword>
<dbReference type="RefSeq" id="WP_345378906.1">
    <property type="nucleotide sequence ID" value="NZ_BAABRR010000004.1"/>
</dbReference>